<dbReference type="AlphaFoldDB" id="W1YJL1"/>
<protein>
    <submittedName>
        <fullName evidence="1">ABC superfamily ATP binding cassette transporter, extracellular solute-binding protein</fullName>
    </submittedName>
</protein>
<evidence type="ECO:0000313" key="1">
    <source>
        <dbReference type="EMBL" id="ETJ41905.1"/>
    </source>
</evidence>
<comment type="caution">
    <text evidence="1">The sequence shown here is derived from an EMBL/GenBank/DDBJ whole genome shotgun (WGS) entry which is preliminary data.</text>
</comment>
<dbReference type="Gene3D" id="3.40.190.10">
    <property type="entry name" value="Periplasmic binding protein-like II"/>
    <property type="match status" value="1"/>
</dbReference>
<reference evidence="1" key="1">
    <citation type="submission" date="2013-12" db="EMBL/GenBank/DDBJ databases">
        <title>A Varibaculum cambriense genome reconstructed from a premature infant gut community with otherwise low bacterial novelty that shifts toward anaerobic metabolism during the third week of life.</title>
        <authorList>
            <person name="Brown C.T."/>
            <person name="Sharon I."/>
            <person name="Thomas B.C."/>
            <person name="Castelle C.J."/>
            <person name="Morowitz M.J."/>
            <person name="Banfield J.F."/>
        </authorList>
    </citation>
    <scope>NUCLEOTIDE SEQUENCE</scope>
</reference>
<gene>
    <name evidence="1" type="ORF">Q604_UNBC04145G0001</name>
</gene>
<proteinExistence type="predicted"/>
<feature type="non-terminal residue" evidence="1">
    <location>
        <position position="75"/>
    </location>
</feature>
<organism evidence="1">
    <name type="scientific">human gut metagenome</name>
    <dbReference type="NCBI Taxonomy" id="408170"/>
    <lineage>
        <taxon>unclassified sequences</taxon>
        <taxon>metagenomes</taxon>
        <taxon>organismal metagenomes</taxon>
    </lineage>
</organism>
<name>W1YJL1_9ZZZZ</name>
<feature type="non-terminal residue" evidence="1">
    <location>
        <position position="1"/>
    </location>
</feature>
<sequence length="75" mass="8272">LRRRAIDALLQGLCFHYDPLANRDSEEVAADGSVTITYMNFSANGGHEEDLQAIADAFHEENPQITVTCCCLINC</sequence>
<accession>W1YJL1</accession>
<dbReference type="EMBL" id="AZMM01004145">
    <property type="protein sequence ID" value="ETJ41905.1"/>
    <property type="molecule type" value="Genomic_DNA"/>
</dbReference>